<protein>
    <submittedName>
        <fullName evidence="2">Uncharacterized protein</fullName>
    </submittedName>
</protein>
<accession>A0A8I1AB26</accession>
<keyword evidence="1" id="KW-0812">Transmembrane</keyword>
<dbReference type="AlphaFoldDB" id="A0A8I1AB26"/>
<name>A0A8I1AB26_THEIN</name>
<keyword evidence="1" id="KW-1133">Transmembrane helix</keyword>
<organism evidence="2 3">
    <name type="scientific">Thermoactinomyces intermedius</name>
    <dbReference type="NCBI Taxonomy" id="2024"/>
    <lineage>
        <taxon>Bacteria</taxon>
        <taxon>Bacillati</taxon>
        <taxon>Bacillota</taxon>
        <taxon>Bacilli</taxon>
        <taxon>Bacillales</taxon>
        <taxon>Thermoactinomycetaceae</taxon>
        <taxon>Thermoactinomyces</taxon>
    </lineage>
</organism>
<proteinExistence type="predicted"/>
<reference evidence="2 3" key="1">
    <citation type="submission" date="2020-12" db="EMBL/GenBank/DDBJ databases">
        <title>WGS of Thermoactinomyces spp.</title>
        <authorList>
            <person name="Cheng K."/>
        </authorList>
    </citation>
    <scope>NUCLEOTIDE SEQUENCE [LARGE SCALE GENOMIC DNA]</scope>
    <source>
        <strain evidence="3">CICC 10671\DSM 43846</strain>
    </source>
</reference>
<dbReference type="Proteomes" id="UP000633619">
    <property type="component" value="Unassembled WGS sequence"/>
</dbReference>
<evidence type="ECO:0000256" key="1">
    <source>
        <dbReference type="SAM" id="Phobius"/>
    </source>
</evidence>
<feature type="transmembrane region" description="Helical" evidence="1">
    <location>
        <begin position="29"/>
        <end position="45"/>
    </location>
</feature>
<keyword evidence="3" id="KW-1185">Reference proteome</keyword>
<dbReference type="EMBL" id="JAECVW010000001">
    <property type="protein sequence ID" value="MBH8593905.1"/>
    <property type="molecule type" value="Genomic_DNA"/>
</dbReference>
<dbReference type="RefSeq" id="WP_181731036.1">
    <property type="nucleotide sequence ID" value="NZ_JACEIR010000001.1"/>
</dbReference>
<evidence type="ECO:0000313" key="2">
    <source>
        <dbReference type="EMBL" id="MBH8593905.1"/>
    </source>
</evidence>
<sequence>MKIKHFGIMMLVIAVIYALVEILTDDGGINFFVPLALALAGIAALKRKDREEKIFKKKEN</sequence>
<evidence type="ECO:0000313" key="3">
    <source>
        <dbReference type="Proteomes" id="UP000633619"/>
    </source>
</evidence>
<keyword evidence="1" id="KW-0472">Membrane</keyword>
<comment type="caution">
    <text evidence="2">The sequence shown here is derived from an EMBL/GenBank/DDBJ whole genome shotgun (WGS) entry which is preliminary data.</text>
</comment>
<feature type="transmembrane region" description="Helical" evidence="1">
    <location>
        <begin position="7"/>
        <end position="23"/>
    </location>
</feature>
<gene>
    <name evidence="2" type="ORF">I8U20_01015</name>
</gene>